<reference evidence="2 3" key="1">
    <citation type="submission" date="2022-04" db="EMBL/GenBank/DDBJ databases">
        <title>Positive selection, recombination, and allopatry shape intraspecific diversity of widespread and dominant cyanobacteria.</title>
        <authorList>
            <person name="Wei J."/>
            <person name="Shu W."/>
            <person name="Hu C."/>
        </authorList>
    </citation>
    <scope>NUCLEOTIDE SEQUENCE [LARGE SCALE GENOMIC DNA]</scope>
    <source>
        <strain evidence="2 3">GB2-A5</strain>
    </source>
</reference>
<feature type="region of interest" description="Disordered" evidence="1">
    <location>
        <begin position="780"/>
        <end position="827"/>
    </location>
</feature>
<feature type="compositionally biased region" description="Polar residues" evidence="1">
    <location>
        <begin position="787"/>
        <end position="808"/>
    </location>
</feature>
<feature type="region of interest" description="Disordered" evidence="1">
    <location>
        <begin position="1061"/>
        <end position="1124"/>
    </location>
</feature>
<feature type="region of interest" description="Disordered" evidence="1">
    <location>
        <begin position="747"/>
        <end position="767"/>
    </location>
</feature>
<evidence type="ECO:0000313" key="2">
    <source>
        <dbReference type="EMBL" id="MEP0866620.1"/>
    </source>
</evidence>
<proteinExistence type="predicted"/>
<gene>
    <name evidence="2" type="ORF">NDI37_19365</name>
</gene>
<protein>
    <submittedName>
        <fullName evidence="2">Uncharacterized protein</fullName>
    </submittedName>
</protein>
<feature type="compositionally biased region" description="Polar residues" evidence="1">
    <location>
        <begin position="10"/>
        <end position="22"/>
    </location>
</feature>
<feature type="compositionally biased region" description="Polar residues" evidence="1">
    <location>
        <begin position="1110"/>
        <end position="1124"/>
    </location>
</feature>
<organism evidence="2 3">
    <name type="scientific">Funiculus sociatus GB2-A5</name>
    <dbReference type="NCBI Taxonomy" id="2933946"/>
    <lineage>
        <taxon>Bacteria</taxon>
        <taxon>Bacillati</taxon>
        <taxon>Cyanobacteriota</taxon>
        <taxon>Cyanophyceae</taxon>
        <taxon>Coleofasciculales</taxon>
        <taxon>Coleofasciculaceae</taxon>
        <taxon>Funiculus</taxon>
    </lineage>
</organism>
<dbReference type="RefSeq" id="WP_190421253.1">
    <property type="nucleotide sequence ID" value="NZ_JAMPKK010000047.1"/>
</dbReference>
<keyword evidence="3" id="KW-1185">Reference proteome</keyword>
<feature type="region of interest" description="Disordered" evidence="1">
    <location>
        <begin position="1221"/>
        <end position="1241"/>
    </location>
</feature>
<feature type="compositionally biased region" description="Low complexity" evidence="1">
    <location>
        <begin position="1061"/>
        <end position="1070"/>
    </location>
</feature>
<feature type="region of interest" description="Disordered" evidence="1">
    <location>
        <begin position="721"/>
        <end position="740"/>
    </location>
</feature>
<dbReference type="EMBL" id="JAMPKK010000047">
    <property type="protein sequence ID" value="MEP0866620.1"/>
    <property type="molecule type" value="Genomic_DNA"/>
</dbReference>
<evidence type="ECO:0000313" key="3">
    <source>
        <dbReference type="Proteomes" id="UP001442494"/>
    </source>
</evidence>
<sequence>MAEIQDTHPHNNLPNGETTSQEPLGFKNPLLPANPLGQNFISRKFLYPLGARAITAFDPSVFFSREMPDEVPPDNPFDNSPFFAESQASQLSKSVAASDGITSAAAPPVVAQLKESTLIQPRLETEKPVLRAEVIKPVTAPQVTYKINQGKEDNSALLSSTTALSETLPPTITEVTQIQPRLESKISTDNPEVSQSITAPQVASIVEEKQEFDAATTQQVRIIDGTQIQPQLESRISTENSEVIQSITAPQVASIVEEKQELDTAIVPQITTAEATQIQPRLESKTPNTTEAIEPGITRQETLAVPKAAEEITDSQSEFAALASVTKSEETPQVTITDVAQIQPRLESKISSDNPEVAQSIAALEVASITQEKQGFDPTTTPPATVTDATIVQAFKESNPQPGSREVFEPITSPEVASITQEKQEFDPTKTPQVTITDATQIQPRLESQISTDNTEKIESVAAPQVADEVTQEKQDFAPAITPQVTITDASQVQTFKETERPTIKTEGIESVAAPQVADEVTQEKQDFAPAITPQVTSADAIERQISAENTEEIESGTVTSPQVVEEVTQEKEEFAPATTPEVTITDATVQPRLESKISDENIEEVESGTAPQVNYLTTQQKEEFAPATTPEVTITDATVQPRLESKISVKNTEGIESIAAPEVADEVTQQKKEFAPATTPEVTITDAAQVQAFKETPTTKAGGIESEIALQVASEATQEKEAFASVTTPEVTTRDTTVQPRLESKILPTKTEGIESGTLPQGASKVNEAQSEFGALASVTMPEETPQVTTTNSIQVQAQLETQTPATTEGIEQKTTPEAAPLPPQPAAGQTIEVAALSNVTEPMPFSVSRKVESVEIPAIASEKTLTQSDITAPSLASSVTTPDVPLVQLLSEQEPRKATEEAVSEINAPSSVAPLPTQLHENLALRVEEAIAPISSDTSNKQVSKITANTEMGVVQPLLDNQLSAQYQVPTAREDLADKVEGAAPISSATDNKQVSESTPNTQANIIQPLGETEPRQQIEEIPQLPTVLTNLSILSPLTQSNLLVSKFPEQTTLNVEESLLSPSKLPSRIQKMPEEGDKGQGFGDSEVKPPSIQRSVSSSFEEEKLRSQQAGDLPESNQSSIPLAKDSAIAKTIPTSWSSIADLIGETTSDSSNSMIVQPLLEERGWQEPIISSSDSRNSYSTVDSPHTDRANGVIQAYSNTSGRTSASGMEALRQLMESSGGSKVEAHQSDEDFSEDEGVDNLEILAREIYSFIKQRLEIERERRGNNYSGRLPW</sequence>
<accession>A0ABV0JT36</accession>
<feature type="compositionally biased region" description="Low complexity" evidence="1">
    <location>
        <begin position="727"/>
        <end position="739"/>
    </location>
</feature>
<name>A0ABV0JT36_9CYAN</name>
<comment type="caution">
    <text evidence="2">The sequence shown here is derived from an EMBL/GenBank/DDBJ whole genome shotgun (WGS) entry which is preliminary data.</text>
</comment>
<evidence type="ECO:0000256" key="1">
    <source>
        <dbReference type="SAM" id="MobiDB-lite"/>
    </source>
</evidence>
<dbReference type="Proteomes" id="UP001442494">
    <property type="component" value="Unassembled WGS sequence"/>
</dbReference>
<feature type="region of interest" description="Disordered" evidence="1">
    <location>
        <begin position="1"/>
        <end position="29"/>
    </location>
</feature>